<gene>
    <name evidence="1" type="ORF">PG991_001686</name>
</gene>
<feature type="non-terminal residue" evidence="1">
    <location>
        <position position="1"/>
    </location>
</feature>
<dbReference type="Proteomes" id="UP001396898">
    <property type="component" value="Unassembled WGS sequence"/>
</dbReference>
<name>A0ABR1SQE6_9PEZI</name>
<reference evidence="1 2" key="1">
    <citation type="submission" date="2023-01" db="EMBL/GenBank/DDBJ databases">
        <title>Analysis of 21 Apiospora genomes using comparative genomics revels a genus with tremendous synthesis potential of carbohydrate active enzymes and secondary metabolites.</title>
        <authorList>
            <person name="Sorensen T."/>
        </authorList>
    </citation>
    <scope>NUCLEOTIDE SEQUENCE [LARGE SCALE GENOMIC DNA]</scope>
    <source>
        <strain evidence="1 2">CBS 20057</strain>
    </source>
</reference>
<proteinExistence type="predicted"/>
<sequence length="453" mass="52017">PKDHRHDITREYRLMICNICGCPIFPPPPQASEGGVEEGEHPKWLGQAVMLSDPAEEFETLELHYRAGKKPGVPELEFTRDDQEIQRDEVTMATPYECLLVKDGTRVRPNWGVGHDDGGGRHPSSTPYGILVHAACLDIVERAMRNKSRRRNPHVHSLRALWKVLRMRRDACDNELMGTDYGPAQHEPLWRRNFHYLYNRNPLSSFVRTSRRGFDGEWVFFFFLFQITAGFPECICAELTVVCMQSLEDPTTTPDLTDMLLSDVRRVESEAVHQEAQSFRQAFMSLPLELRENILEFLSACDDLHSFCTRLLPQEVWRDMLLGKKFLPFLYDIDDAAVLRCVQETEGKAGNKQVDWESLVRSLSRGAWASRDCRGPPPPYDGDEDGGGWDPRTGYYYCDLPAPTGLRNRRRIWQLAEEMFVGDVLPSKSSGASVPRYWDEYGERVYPVVRLSE</sequence>
<organism evidence="1 2">
    <name type="scientific">Apiospora marii</name>
    <dbReference type="NCBI Taxonomy" id="335849"/>
    <lineage>
        <taxon>Eukaryota</taxon>
        <taxon>Fungi</taxon>
        <taxon>Dikarya</taxon>
        <taxon>Ascomycota</taxon>
        <taxon>Pezizomycotina</taxon>
        <taxon>Sordariomycetes</taxon>
        <taxon>Xylariomycetidae</taxon>
        <taxon>Amphisphaeriales</taxon>
        <taxon>Apiosporaceae</taxon>
        <taxon>Apiospora</taxon>
    </lineage>
</organism>
<dbReference type="EMBL" id="JAQQWI010000004">
    <property type="protein sequence ID" value="KAK8036549.1"/>
    <property type="molecule type" value="Genomic_DNA"/>
</dbReference>
<evidence type="ECO:0000313" key="2">
    <source>
        <dbReference type="Proteomes" id="UP001396898"/>
    </source>
</evidence>
<accession>A0ABR1SQE6</accession>
<protein>
    <recommendedName>
        <fullName evidence="3">F-box domain-containing protein</fullName>
    </recommendedName>
</protein>
<keyword evidence="2" id="KW-1185">Reference proteome</keyword>
<evidence type="ECO:0000313" key="1">
    <source>
        <dbReference type="EMBL" id="KAK8036549.1"/>
    </source>
</evidence>
<comment type="caution">
    <text evidence="1">The sequence shown here is derived from an EMBL/GenBank/DDBJ whole genome shotgun (WGS) entry which is preliminary data.</text>
</comment>
<evidence type="ECO:0008006" key="3">
    <source>
        <dbReference type="Google" id="ProtNLM"/>
    </source>
</evidence>